<organism evidence="2 3">
    <name type="scientific">Streptacidiphilus monticola</name>
    <dbReference type="NCBI Taxonomy" id="2161674"/>
    <lineage>
        <taxon>Bacteria</taxon>
        <taxon>Bacillati</taxon>
        <taxon>Actinomycetota</taxon>
        <taxon>Actinomycetes</taxon>
        <taxon>Kitasatosporales</taxon>
        <taxon>Streptomycetaceae</taxon>
        <taxon>Streptacidiphilus</taxon>
    </lineage>
</organism>
<evidence type="ECO:0000259" key="1">
    <source>
        <dbReference type="Pfam" id="PF06259"/>
    </source>
</evidence>
<protein>
    <submittedName>
        <fullName evidence="2">Alpha/beta hydrolase</fullName>
    </submittedName>
</protein>
<name>A0ABW1FX80_9ACTN</name>
<proteinExistence type="predicted"/>
<dbReference type="SUPFAM" id="SSF53474">
    <property type="entry name" value="alpha/beta-Hydrolases"/>
    <property type="match status" value="1"/>
</dbReference>
<dbReference type="RefSeq" id="WP_380579648.1">
    <property type="nucleotide sequence ID" value="NZ_JBHSQJ010000010.1"/>
</dbReference>
<dbReference type="InterPro" id="IPR010427">
    <property type="entry name" value="DUF1023"/>
</dbReference>
<dbReference type="EMBL" id="JBHSQJ010000010">
    <property type="protein sequence ID" value="MFC5906340.1"/>
    <property type="molecule type" value="Genomic_DNA"/>
</dbReference>
<dbReference type="Proteomes" id="UP001596174">
    <property type="component" value="Unassembled WGS sequence"/>
</dbReference>
<feature type="non-terminal residue" evidence="2">
    <location>
        <position position="1"/>
    </location>
</feature>
<accession>A0ABW1FX80</accession>
<gene>
    <name evidence="2" type="ORF">ACFP3V_03780</name>
</gene>
<sequence length="311" mass="32022">AQPLTGRLPGAAAWARDGRHLPAPGSSPAAVAAIFARTSASDRQDLVRRYPLVLGNLDGAPLELRYQANRLAAKAAGPQYAALAAPDRRLLAFDPRGRGLVAEVFGDLDRARRIAVLVPGDDTDAHTYLSGASSLERAARTLYAATGDRVAVVAWADYVTPRGLGLDAATERLGAEGAHRLVRLLSALPRPASLLCHSYGSVVCGLAARELPAGTVPDLVAIGSPGMHADRAAQLTGAARVWAVSHDSGEWIGRVSGIDVLGLGHGTDPTDPSFGARLLPSTGAVGHSGYFAAGTASLAAMARVALTGDAR</sequence>
<dbReference type="InterPro" id="IPR029058">
    <property type="entry name" value="AB_hydrolase_fold"/>
</dbReference>
<keyword evidence="2" id="KW-0378">Hydrolase</keyword>
<keyword evidence="3" id="KW-1185">Reference proteome</keyword>
<feature type="domain" description="DUF1023" evidence="1">
    <location>
        <begin position="94"/>
        <end position="254"/>
    </location>
</feature>
<reference evidence="3" key="1">
    <citation type="journal article" date="2019" name="Int. J. Syst. Evol. Microbiol.">
        <title>The Global Catalogue of Microorganisms (GCM) 10K type strain sequencing project: providing services to taxonomists for standard genome sequencing and annotation.</title>
        <authorList>
            <consortium name="The Broad Institute Genomics Platform"/>
            <consortium name="The Broad Institute Genome Sequencing Center for Infectious Disease"/>
            <person name="Wu L."/>
            <person name="Ma J."/>
        </authorList>
    </citation>
    <scope>NUCLEOTIDE SEQUENCE [LARGE SCALE GENOMIC DNA]</scope>
    <source>
        <strain evidence="3">JCM 4816</strain>
    </source>
</reference>
<dbReference type="Gene3D" id="3.40.50.1820">
    <property type="entry name" value="alpha/beta hydrolase"/>
    <property type="match status" value="1"/>
</dbReference>
<evidence type="ECO:0000313" key="3">
    <source>
        <dbReference type="Proteomes" id="UP001596174"/>
    </source>
</evidence>
<comment type="caution">
    <text evidence="2">The sequence shown here is derived from an EMBL/GenBank/DDBJ whole genome shotgun (WGS) entry which is preliminary data.</text>
</comment>
<evidence type="ECO:0000313" key="2">
    <source>
        <dbReference type="EMBL" id="MFC5906340.1"/>
    </source>
</evidence>
<dbReference type="Pfam" id="PF06259">
    <property type="entry name" value="Abhydrolase_8"/>
    <property type="match status" value="1"/>
</dbReference>
<dbReference type="GO" id="GO:0016787">
    <property type="term" value="F:hydrolase activity"/>
    <property type="evidence" value="ECO:0007669"/>
    <property type="project" value="UniProtKB-KW"/>
</dbReference>